<dbReference type="HOGENOM" id="CLU_1156699_0_0_1"/>
<accession>T5ANC0</accession>
<evidence type="ECO:0000313" key="1">
    <source>
        <dbReference type="EMBL" id="EQL04084.1"/>
    </source>
</evidence>
<organism evidence="1 2">
    <name type="scientific">Ophiocordyceps sinensis (strain Co18 / CGMCC 3.14243)</name>
    <name type="common">Yarsagumba caterpillar fungus</name>
    <name type="synonym">Hirsutella sinensis</name>
    <dbReference type="NCBI Taxonomy" id="911162"/>
    <lineage>
        <taxon>Eukaryota</taxon>
        <taxon>Fungi</taxon>
        <taxon>Dikarya</taxon>
        <taxon>Ascomycota</taxon>
        <taxon>Pezizomycotina</taxon>
        <taxon>Sordariomycetes</taxon>
        <taxon>Hypocreomycetidae</taxon>
        <taxon>Hypocreales</taxon>
        <taxon>Ophiocordycipitaceae</taxon>
        <taxon>Ophiocordyceps</taxon>
    </lineage>
</organism>
<name>T5ANC0_OPHSC</name>
<evidence type="ECO:0000313" key="2">
    <source>
        <dbReference type="Proteomes" id="UP000019374"/>
    </source>
</evidence>
<reference evidence="1 2" key="1">
    <citation type="journal article" date="2013" name="Chin. Sci. Bull.">
        <title>Genome survey uncovers the secrets of sex and lifestyle in caterpillar fungus.</title>
        <authorList>
            <person name="Hu X."/>
            <person name="Zhang Y."/>
            <person name="Xiao G."/>
            <person name="Zheng P."/>
            <person name="Xia Y."/>
            <person name="Zhang X."/>
            <person name="St Leger R.J."/>
            <person name="Liu X."/>
            <person name="Wang C."/>
        </authorList>
    </citation>
    <scope>NUCLEOTIDE SEQUENCE [LARGE SCALE GENOMIC DNA]</scope>
    <source>
        <strain evidence="2">Co18 / CGMCC 3.14243</strain>
        <tissue evidence="1">Fruit-body</tissue>
    </source>
</reference>
<protein>
    <submittedName>
        <fullName evidence="1">Uncharacterized protein</fullName>
    </submittedName>
</protein>
<dbReference type="EMBL" id="KE652180">
    <property type="protein sequence ID" value="EQL04084.1"/>
    <property type="molecule type" value="Genomic_DNA"/>
</dbReference>
<dbReference type="OrthoDB" id="4927667at2759"/>
<sequence>MANANPASLVPMTTLQRLAPRREGIWFVTGQADDHFSLAYVMDEGTHALNYQMFPCNTEEEAVDICSHLIYTYSGYDPVNMPSPSHGRENAPRPLHIVLRPGPQNNATGINQKYDPVQDHMAIGASLAAPEHCGPAVQRSLEEIAYQFTPTDTHGLNQQQINVPSNENGNGHLDWAMANDSFNDMDLMADNQSSQTLDGLFEINTPSGFMFNDLSSASGDMTLVNGENQEQVDWNIFHEG</sequence>
<proteinExistence type="predicted"/>
<gene>
    <name evidence="1" type="ORF">OCS_00195</name>
</gene>
<dbReference type="Proteomes" id="UP000019374">
    <property type="component" value="Unassembled WGS sequence"/>
</dbReference>
<dbReference type="AlphaFoldDB" id="T5ANC0"/>